<dbReference type="Gene3D" id="3.40.50.1240">
    <property type="entry name" value="Phosphoglycerate mutase-like"/>
    <property type="match status" value="1"/>
</dbReference>
<sequence>MISNNVGSDEQTYDSTDHLQQVHAQIFVRHGARTPIEIVPNVESATWDKDELFSGAENTYIKYKVKSINCGPAPFWTAEARYRGHVFKGGSFPGQLTAIGMQQMYQLGLKLRREYIVEKQFLSSNYNSSEIYIRSTNIARTLESARSCIAGMYQDLILKPPDEPVIIYTDEDATEILYPETRQCSHLQAYNKWLAKHLDIIPGLTKDRQTIQHVLGLGNEEDVHFYFIRDDIFTRMFHNLPIPEVLKPYLDIIEKRTLEIARVATMGITSDENIETLKMNVGPLVALIVQNLRDAALEKSAYKFHLYACHDSSVIALLYAFDIFDNQWPPFAADLRFEVLVSKMSTIATDEACHGGLCQDPLYKYEYKSQVKIAERSRPPFTSKCSLL</sequence>
<dbReference type="PANTHER" id="PTHR11567">
    <property type="entry name" value="ACID PHOSPHATASE-RELATED"/>
    <property type="match status" value="1"/>
</dbReference>
<evidence type="ECO:0000313" key="3">
    <source>
        <dbReference type="RefSeq" id="XP_006815495.1"/>
    </source>
</evidence>
<dbReference type="InterPro" id="IPR029033">
    <property type="entry name" value="His_PPase_superfam"/>
</dbReference>
<dbReference type="InterPro" id="IPR050645">
    <property type="entry name" value="Histidine_acid_phosphatase"/>
</dbReference>
<dbReference type="PANTHER" id="PTHR11567:SF202">
    <property type="entry name" value="LYSOPHOSPHATIDIC ACID PHOSPHATASE TYPE 6"/>
    <property type="match status" value="1"/>
</dbReference>
<dbReference type="CDD" id="cd07061">
    <property type="entry name" value="HP_HAP_like"/>
    <property type="match status" value="1"/>
</dbReference>
<evidence type="ECO:0000256" key="1">
    <source>
        <dbReference type="ARBA" id="ARBA00005375"/>
    </source>
</evidence>
<dbReference type="Pfam" id="PF00328">
    <property type="entry name" value="His_Phos_2"/>
    <property type="match status" value="1"/>
</dbReference>
<dbReference type="Proteomes" id="UP000694865">
    <property type="component" value="Unplaced"/>
</dbReference>
<accession>A0ABM0M654</accession>
<comment type="similarity">
    <text evidence="1">Belongs to the histidine acid phosphatase family.</text>
</comment>
<organism evidence="2 3">
    <name type="scientific">Saccoglossus kowalevskii</name>
    <name type="common">Acorn worm</name>
    <dbReference type="NCBI Taxonomy" id="10224"/>
    <lineage>
        <taxon>Eukaryota</taxon>
        <taxon>Metazoa</taxon>
        <taxon>Hemichordata</taxon>
        <taxon>Enteropneusta</taxon>
        <taxon>Harrimaniidae</taxon>
        <taxon>Saccoglossus</taxon>
    </lineage>
</organism>
<name>A0ABM0M654_SACKO</name>
<protein>
    <submittedName>
        <fullName evidence="3">Lysophosphatidic acid phosphatase type 6-like</fullName>
    </submittedName>
</protein>
<keyword evidence="2" id="KW-1185">Reference proteome</keyword>
<gene>
    <name evidence="3" type="primary">LOC102809753</name>
</gene>
<proteinExistence type="inferred from homology"/>
<dbReference type="RefSeq" id="XP_006815495.1">
    <property type="nucleotide sequence ID" value="XM_006815432.1"/>
</dbReference>
<dbReference type="SUPFAM" id="SSF53254">
    <property type="entry name" value="Phosphoglycerate mutase-like"/>
    <property type="match status" value="1"/>
</dbReference>
<dbReference type="InterPro" id="IPR000560">
    <property type="entry name" value="His_Pase_clade-2"/>
</dbReference>
<dbReference type="GeneID" id="102809753"/>
<reference evidence="3" key="1">
    <citation type="submission" date="2025-08" db="UniProtKB">
        <authorList>
            <consortium name="RefSeq"/>
        </authorList>
    </citation>
    <scope>IDENTIFICATION</scope>
    <source>
        <tissue evidence="3">Testes</tissue>
    </source>
</reference>
<evidence type="ECO:0000313" key="2">
    <source>
        <dbReference type="Proteomes" id="UP000694865"/>
    </source>
</evidence>